<accession>A0A507CIL9</accession>
<keyword evidence="8 11" id="KW-0472">Membrane</keyword>
<evidence type="ECO:0000256" key="3">
    <source>
        <dbReference type="ARBA" id="ARBA00022475"/>
    </source>
</evidence>
<feature type="compositionally biased region" description="Low complexity" evidence="12">
    <location>
        <begin position="124"/>
        <end position="133"/>
    </location>
</feature>
<dbReference type="RefSeq" id="XP_031027424.1">
    <property type="nucleotide sequence ID" value="XM_031166455.1"/>
</dbReference>
<dbReference type="GO" id="GO:0004100">
    <property type="term" value="F:chitin synthase activity"/>
    <property type="evidence" value="ECO:0007669"/>
    <property type="project" value="UniProtKB-UniRule"/>
</dbReference>
<keyword evidence="5 11" id="KW-0808">Transferase</keyword>
<feature type="region of interest" description="Disordered" evidence="12">
    <location>
        <begin position="1"/>
        <end position="48"/>
    </location>
</feature>
<dbReference type="STRING" id="1806994.A0A507CIL9"/>
<evidence type="ECO:0000256" key="6">
    <source>
        <dbReference type="ARBA" id="ARBA00022692"/>
    </source>
</evidence>
<proteinExistence type="inferred from homology"/>
<keyword evidence="7 11" id="KW-1133">Transmembrane helix</keyword>
<keyword evidence="3 11" id="KW-1003">Cell membrane</keyword>
<dbReference type="InterPro" id="IPR013616">
    <property type="entry name" value="Chitin_synth_N"/>
</dbReference>
<feature type="transmembrane region" description="Helical" evidence="11">
    <location>
        <begin position="677"/>
        <end position="698"/>
    </location>
</feature>
<feature type="transmembrane region" description="Helical" evidence="11">
    <location>
        <begin position="710"/>
        <end position="738"/>
    </location>
</feature>
<feature type="domain" description="Chitin synthase N-terminal" evidence="13">
    <location>
        <begin position="224"/>
        <end position="290"/>
    </location>
</feature>
<feature type="transmembrane region" description="Helical" evidence="11">
    <location>
        <begin position="633"/>
        <end position="657"/>
    </location>
</feature>
<name>A0A507CIL9_9FUNG</name>
<dbReference type="GO" id="GO:0030428">
    <property type="term" value="C:cell septum"/>
    <property type="evidence" value="ECO:0007669"/>
    <property type="project" value="TreeGrafter"/>
</dbReference>
<comment type="caution">
    <text evidence="14">The sequence shown here is derived from an EMBL/GenBank/DDBJ whole genome shotgun (WGS) entry which is preliminary data.</text>
</comment>
<dbReference type="InterPro" id="IPR029044">
    <property type="entry name" value="Nucleotide-diphossugar_trans"/>
</dbReference>
<dbReference type="PANTHER" id="PTHR22914:SF9">
    <property type="entry name" value="CHITIN SYNTHASE 1"/>
    <property type="match status" value="1"/>
</dbReference>
<dbReference type="PANTHER" id="PTHR22914">
    <property type="entry name" value="CHITIN SYNTHASE"/>
    <property type="match status" value="1"/>
</dbReference>
<dbReference type="InterPro" id="IPR004835">
    <property type="entry name" value="Chitin_synth"/>
</dbReference>
<dbReference type="Pfam" id="PF08407">
    <property type="entry name" value="Chitin_synth_1N"/>
    <property type="match status" value="1"/>
</dbReference>
<dbReference type="OrthoDB" id="26569at2759"/>
<keyword evidence="9 11" id="KW-0961">Cell wall biogenesis/degradation</keyword>
<dbReference type="Pfam" id="PF01644">
    <property type="entry name" value="Chitin_synth_1"/>
    <property type="match status" value="1"/>
</dbReference>
<feature type="compositionally biased region" description="Polar residues" evidence="12">
    <location>
        <begin position="97"/>
        <end position="116"/>
    </location>
</feature>
<dbReference type="GO" id="GO:0071555">
    <property type="term" value="P:cell wall organization"/>
    <property type="evidence" value="ECO:0007669"/>
    <property type="project" value="UniProtKB-KW"/>
</dbReference>
<keyword evidence="4 11" id="KW-0328">Glycosyltransferase</keyword>
<evidence type="ECO:0000256" key="12">
    <source>
        <dbReference type="SAM" id="MobiDB-lite"/>
    </source>
</evidence>
<dbReference type="GO" id="GO:0005886">
    <property type="term" value="C:plasma membrane"/>
    <property type="evidence" value="ECO:0007669"/>
    <property type="project" value="UniProtKB-SubCell"/>
</dbReference>
<feature type="compositionally biased region" description="Basic and acidic residues" evidence="12">
    <location>
        <begin position="1"/>
        <end position="11"/>
    </location>
</feature>
<comment type="function">
    <text evidence="10 11">Polymerizes chitin, a structural polymer of the cell wall and septum, by transferring the sugar moiety of UDP-GlcNAc to the non-reducing end of the growing chitin polymer.</text>
</comment>
<evidence type="ECO:0000256" key="10">
    <source>
        <dbReference type="ARBA" id="ARBA00024009"/>
    </source>
</evidence>
<reference evidence="14 15" key="1">
    <citation type="journal article" date="2019" name="Sci. Rep.">
        <title>Comparative genomics of chytrid fungi reveal insights into the obligate biotrophic and pathogenic lifestyle of Synchytrium endobioticum.</title>
        <authorList>
            <person name="van de Vossenberg B.T.L.H."/>
            <person name="Warris S."/>
            <person name="Nguyen H.D.T."/>
            <person name="van Gent-Pelzer M.P.E."/>
            <person name="Joly D.L."/>
            <person name="van de Geest H.C."/>
            <person name="Bonants P.J.M."/>
            <person name="Smith D.S."/>
            <person name="Levesque C.A."/>
            <person name="van der Lee T.A.J."/>
        </authorList>
    </citation>
    <scope>NUCLEOTIDE SEQUENCE [LARGE SCALE GENOMIC DNA]</scope>
    <source>
        <strain evidence="14 15">JEL517</strain>
    </source>
</reference>
<evidence type="ECO:0000313" key="15">
    <source>
        <dbReference type="Proteomes" id="UP000319731"/>
    </source>
</evidence>
<feature type="transmembrane region" description="Helical" evidence="11">
    <location>
        <begin position="928"/>
        <end position="953"/>
    </location>
</feature>
<dbReference type="EMBL" id="QEAO01000002">
    <property type="protein sequence ID" value="TPX37513.1"/>
    <property type="molecule type" value="Genomic_DNA"/>
</dbReference>
<evidence type="ECO:0000256" key="8">
    <source>
        <dbReference type="ARBA" id="ARBA00023136"/>
    </source>
</evidence>
<dbReference type="SUPFAM" id="SSF53448">
    <property type="entry name" value="Nucleotide-diphospho-sugar transferases"/>
    <property type="match status" value="1"/>
</dbReference>
<evidence type="ECO:0000259" key="13">
    <source>
        <dbReference type="Pfam" id="PF08407"/>
    </source>
</evidence>
<dbReference type="EC" id="2.4.1.16" evidence="2 11"/>
<feature type="transmembrane region" description="Helical" evidence="11">
    <location>
        <begin position="792"/>
        <end position="809"/>
    </location>
</feature>
<feature type="region of interest" description="Disordered" evidence="12">
    <location>
        <begin position="73"/>
        <end position="138"/>
    </location>
</feature>
<keyword evidence="15" id="KW-1185">Reference proteome</keyword>
<evidence type="ECO:0000256" key="7">
    <source>
        <dbReference type="ARBA" id="ARBA00022989"/>
    </source>
</evidence>
<keyword evidence="6 11" id="KW-0812">Transmembrane</keyword>
<evidence type="ECO:0000256" key="9">
    <source>
        <dbReference type="ARBA" id="ARBA00023316"/>
    </source>
</evidence>
<evidence type="ECO:0000256" key="5">
    <source>
        <dbReference type="ARBA" id="ARBA00022679"/>
    </source>
</evidence>
<evidence type="ECO:0000256" key="4">
    <source>
        <dbReference type="ARBA" id="ARBA00022676"/>
    </source>
</evidence>
<dbReference type="GeneID" id="42001752"/>
<sequence>MSGDRSRRAPQEDPFGLRSQENGEAFGPGAQQKQRKEPRNQQQQMVYSPVRVVPPITAATMMVPQNMYQPYNPYPMDQRMPQGPPPMQNVRFDTSADRQQQQHIHNSAERQQQQHSSAERRMMQDQQQRVRNQPSDPNLRQAQVVRPPHHVAMPIPLPPPVVTPRAMMNNQQYYQEQWQQPQQYQNQGQQYYPPPQQMRGNGGGHHMIPIHLPPGATIQRRAGTKKTLKLTAQGNFVQDLPVSERCLSFGRFKNSQEFSSLRYTAITCDPDEFHHQGYNLRQKEWGRKTEVFIVVTMYNEDDNLFAKTMDAVAKNVSFLCKRKNSSTWGSDAWQKVVVCIVADGRSKIHPRVLSTLGAMGCFQDGVMKESINGEPTTAHVFEYTTQIVVDSAGTFKGTEDGYCPLQVLFCLKEKNAKKINSHRWFFNAFGPIIKPEVCVLLDVGTKPTTPSIYHLWKAFDRDLNVGGACGEIYVELGAGCSNLLNPLVAAQNFEYKMSNILDKPLESVFGYISVLPGAFSAYRYVALQGEPLKKYFVGEYMHGNGSGTVFSANMYLAEDRILCFELVTKAKSAWKLKYVRSAQAETDVPSGVPEFISQRRRWLNGSFFAMLHSLSNWLALWTSKHSIIRKLGLTFLTLYNFVSVAFSWFALANFYLSFYFVFSGANSQNAYDPFFGAGYYVFETLREVYLLALMVIFVTSMGNRPQGSKVLYTMCMALFAFLFISILYVTAWVVYYAVPKSQAQWLLIGNLILNSAPLRDVVLSLASTYGMYLVASVLYMEPWHMITSFVQYMLLLPSFVNILQIYAFSNLHDVSWGTKGDSGGAALATVETKKGTNEVEVEVVTETADLEVNYEAFLLELRSAPEVQVQKVDKATAESDYFRSYRTNLLLTWIFSNFLLVILLTNPELNVFVMSKLGITQSSSFNPYLTFIFFSVAGLSAIRFTGCILYLLLSLIGC</sequence>
<comment type="catalytic activity">
    <reaction evidence="11">
        <text>[(1-&gt;4)-N-acetyl-beta-D-glucosaminyl](n) + UDP-N-acetyl-alpha-D-glucosamine = [(1-&gt;4)-N-acetyl-beta-D-glucosaminyl](n+1) + UDP + H(+)</text>
        <dbReference type="Rhea" id="RHEA:16637"/>
        <dbReference type="Rhea" id="RHEA-COMP:9593"/>
        <dbReference type="Rhea" id="RHEA-COMP:9595"/>
        <dbReference type="ChEBI" id="CHEBI:15378"/>
        <dbReference type="ChEBI" id="CHEBI:17029"/>
        <dbReference type="ChEBI" id="CHEBI:57705"/>
        <dbReference type="ChEBI" id="CHEBI:58223"/>
        <dbReference type="EC" id="2.4.1.16"/>
    </reaction>
</comment>
<dbReference type="CDD" id="cd04190">
    <property type="entry name" value="Chitin_synth_C"/>
    <property type="match status" value="1"/>
</dbReference>
<evidence type="ECO:0000256" key="11">
    <source>
        <dbReference type="RuleBase" id="RU366040"/>
    </source>
</evidence>
<feature type="transmembrane region" description="Helical" evidence="11">
    <location>
        <begin position="889"/>
        <end position="907"/>
    </location>
</feature>
<dbReference type="GO" id="GO:0006031">
    <property type="term" value="P:chitin biosynthetic process"/>
    <property type="evidence" value="ECO:0007669"/>
    <property type="project" value="UniProtKB-UniRule"/>
</dbReference>
<dbReference type="AlphaFoldDB" id="A0A507CIL9"/>
<comment type="subcellular location">
    <subcellularLocation>
        <location evidence="1 11">Cell membrane</location>
        <topology evidence="1 11">Multi-pass membrane protein</topology>
    </subcellularLocation>
</comment>
<organism evidence="14 15">
    <name type="scientific">Synchytrium microbalum</name>
    <dbReference type="NCBI Taxonomy" id="1806994"/>
    <lineage>
        <taxon>Eukaryota</taxon>
        <taxon>Fungi</taxon>
        <taxon>Fungi incertae sedis</taxon>
        <taxon>Chytridiomycota</taxon>
        <taxon>Chytridiomycota incertae sedis</taxon>
        <taxon>Chytridiomycetes</taxon>
        <taxon>Synchytriales</taxon>
        <taxon>Synchytriaceae</taxon>
        <taxon>Synchytrium</taxon>
    </lineage>
</organism>
<protein>
    <recommendedName>
        <fullName evidence="2 11">Chitin synthase</fullName>
        <ecNumber evidence="2 11">2.4.1.16</ecNumber>
    </recommendedName>
</protein>
<evidence type="ECO:0000256" key="2">
    <source>
        <dbReference type="ARBA" id="ARBA00012543"/>
    </source>
</evidence>
<evidence type="ECO:0000256" key="1">
    <source>
        <dbReference type="ARBA" id="ARBA00004651"/>
    </source>
</evidence>
<feature type="transmembrane region" description="Helical" evidence="11">
    <location>
        <begin position="758"/>
        <end position="780"/>
    </location>
</feature>
<gene>
    <name evidence="14" type="primary">SMI526</name>
    <name evidence="14" type="ORF">SmJEL517_g00526</name>
</gene>
<dbReference type="Proteomes" id="UP000319731">
    <property type="component" value="Unassembled WGS sequence"/>
</dbReference>
<comment type="similarity">
    <text evidence="11">Belongs to the chitin synthase family.</text>
</comment>
<evidence type="ECO:0000313" key="14">
    <source>
        <dbReference type="EMBL" id="TPX37513.1"/>
    </source>
</evidence>